<dbReference type="GO" id="GO:0030127">
    <property type="term" value="C:COPII vesicle coat"/>
    <property type="evidence" value="ECO:0007669"/>
    <property type="project" value="InterPro"/>
</dbReference>
<dbReference type="SUPFAM" id="SSF81995">
    <property type="entry name" value="beta-sandwich domain of Sec23/24"/>
    <property type="match status" value="1"/>
</dbReference>
<dbReference type="GO" id="GO:0090110">
    <property type="term" value="P:COPII-coated vesicle cargo loading"/>
    <property type="evidence" value="ECO:0007669"/>
    <property type="project" value="TreeGrafter"/>
</dbReference>
<dbReference type="STRING" id="578461.R0KT42"/>
<dbReference type="GO" id="GO:0006886">
    <property type="term" value="P:intracellular protein transport"/>
    <property type="evidence" value="ECO:0007669"/>
    <property type="project" value="InterPro"/>
</dbReference>
<dbReference type="InterPro" id="IPR036175">
    <property type="entry name" value="Sec23/24_helical_dom_sf"/>
</dbReference>
<dbReference type="Gene3D" id="1.20.120.730">
    <property type="entry name" value="Sec23/Sec24 helical domain"/>
    <property type="match status" value="1"/>
</dbReference>
<dbReference type="GO" id="GO:0070971">
    <property type="term" value="C:endoplasmic reticulum exit site"/>
    <property type="evidence" value="ECO:0007669"/>
    <property type="project" value="TreeGrafter"/>
</dbReference>
<keyword evidence="3" id="KW-1185">Reference proteome</keyword>
<dbReference type="SUPFAM" id="SSF82754">
    <property type="entry name" value="C-terminal, gelsolin-like domain of Sec23/24"/>
    <property type="match status" value="1"/>
</dbReference>
<dbReference type="AlphaFoldDB" id="R0KT42"/>
<evidence type="ECO:0000259" key="1">
    <source>
        <dbReference type="Pfam" id="PF04815"/>
    </source>
</evidence>
<organism evidence="2 3">
    <name type="scientific">Nosema bombycis (strain CQ1 / CVCC 102059)</name>
    <name type="common">Microsporidian parasite</name>
    <name type="synonym">Pebrine of silkworm</name>
    <dbReference type="NCBI Taxonomy" id="578461"/>
    <lineage>
        <taxon>Eukaryota</taxon>
        <taxon>Fungi</taxon>
        <taxon>Fungi incertae sedis</taxon>
        <taxon>Microsporidia</taxon>
        <taxon>Nosematidae</taxon>
        <taxon>Nosema</taxon>
    </lineage>
</organism>
<name>R0KT42_NOSB1</name>
<feature type="domain" description="Sec23/Sec24 helical" evidence="1">
    <location>
        <begin position="116"/>
        <end position="182"/>
    </location>
</feature>
<dbReference type="InterPro" id="IPR050550">
    <property type="entry name" value="SEC23_SEC24_subfamily"/>
</dbReference>
<gene>
    <name evidence="2" type="primary">SEC24</name>
    <name evidence="2" type="ORF">NBO_78g0004</name>
</gene>
<protein>
    <submittedName>
        <fullName evidence="2">Protein transport protein SEC24</fullName>
    </submittedName>
</protein>
<accession>R0KT42</accession>
<dbReference type="Proteomes" id="UP000016927">
    <property type="component" value="Unassembled WGS sequence"/>
</dbReference>
<dbReference type="Gene3D" id="3.40.20.10">
    <property type="entry name" value="Severin"/>
    <property type="match status" value="1"/>
</dbReference>
<evidence type="ECO:0000313" key="3">
    <source>
        <dbReference type="Proteomes" id="UP000016927"/>
    </source>
</evidence>
<proteinExistence type="predicted"/>
<dbReference type="HOGENOM" id="CLU_744133_0_0_1"/>
<dbReference type="VEuPathDB" id="MicrosporidiaDB:NBO_78g0004"/>
<sequence length="372" mass="42956">MIVFVGLGLVKMFLYKNIMDLLIKRLLIYFPFLISYPPHTFSIDLEIVDNIVADGISLQIAMMRTTKKGQRMIRVININIPKFKGIFYDLIDPYSIIRSLSLKSFYYESKNKGSGLKYLYSSLIGILKSYKKNTKSFSLLNLPNNLNLLPMLTLSLCKSIPLRPVSYTPVDYKVYYMYLMSNSYSNLIDTIIYPYLVGLHESDINVGGDAEGNVENGGLNRDYNNNSGNHLEEALDNINLNNNNPNFVFIPKNLTRNCLEISGLYLLDTGFTIFFFIGRDCPDHLSNLLFDPLTPSGRIIFDPPKNDFSKKVIDLINDLRKNRFISPFYVLIRDNSTKTHYRDIFFSYLYEDHQHNLPSINEYYEKIKSSLS</sequence>
<dbReference type="GO" id="GO:0008270">
    <property type="term" value="F:zinc ion binding"/>
    <property type="evidence" value="ECO:0007669"/>
    <property type="project" value="TreeGrafter"/>
</dbReference>
<dbReference type="InterPro" id="IPR006900">
    <property type="entry name" value="Sec23/24_helical_dom"/>
</dbReference>
<dbReference type="EMBL" id="KB908986">
    <property type="protein sequence ID" value="EOB13377.1"/>
    <property type="molecule type" value="Genomic_DNA"/>
</dbReference>
<dbReference type="OrthoDB" id="49016at2759"/>
<reference evidence="2 3" key="1">
    <citation type="journal article" date="2013" name="BMC Genomics">
        <title>Comparative genomics of parasitic silkworm microsporidia reveal an association between genome expansion and host adaptation.</title>
        <authorList>
            <person name="Pan G."/>
            <person name="Xu J."/>
            <person name="Li T."/>
            <person name="Xia Q."/>
            <person name="Liu S.L."/>
            <person name="Zhang G."/>
            <person name="Li S."/>
            <person name="Li C."/>
            <person name="Liu H."/>
            <person name="Yang L."/>
            <person name="Liu T."/>
            <person name="Zhang X."/>
            <person name="Wu Z."/>
            <person name="Fan W."/>
            <person name="Dang X."/>
            <person name="Xiang H."/>
            <person name="Tao M."/>
            <person name="Li Y."/>
            <person name="Hu J."/>
            <person name="Li Z."/>
            <person name="Lin L."/>
            <person name="Luo J."/>
            <person name="Geng L."/>
            <person name="Wang L."/>
            <person name="Long M."/>
            <person name="Wan Y."/>
            <person name="He N."/>
            <person name="Zhang Z."/>
            <person name="Lu C."/>
            <person name="Keeling P.J."/>
            <person name="Wang J."/>
            <person name="Xiang Z."/>
            <person name="Zhou Z."/>
        </authorList>
    </citation>
    <scope>NUCLEOTIDE SEQUENCE [LARGE SCALE GENOMIC DNA]</scope>
    <source>
        <strain evidence="3">CQ1 / CVCC 102059</strain>
    </source>
</reference>
<dbReference type="InterPro" id="IPR029006">
    <property type="entry name" value="ADF-H/Gelsolin-like_dom_sf"/>
</dbReference>
<dbReference type="PANTHER" id="PTHR13803">
    <property type="entry name" value="SEC24-RELATED PROTEIN"/>
    <property type="match status" value="1"/>
</dbReference>
<evidence type="ECO:0000313" key="2">
    <source>
        <dbReference type="EMBL" id="EOB13377.1"/>
    </source>
</evidence>
<dbReference type="InterPro" id="IPR036180">
    <property type="entry name" value="Gelsolin-like_dom_sf"/>
</dbReference>
<dbReference type="Gene3D" id="2.60.40.1670">
    <property type="entry name" value="beta-sandwich domain of Sec23/24"/>
    <property type="match status" value="1"/>
</dbReference>
<dbReference type="SUPFAM" id="SSF81811">
    <property type="entry name" value="Helical domain of Sec23/24"/>
    <property type="match status" value="1"/>
</dbReference>
<dbReference type="GO" id="GO:0000149">
    <property type="term" value="F:SNARE binding"/>
    <property type="evidence" value="ECO:0007669"/>
    <property type="project" value="TreeGrafter"/>
</dbReference>
<dbReference type="Pfam" id="PF04815">
    <property type="entry name" value="Sec23_helical"/>
    <property type="match status" value="1"/>
</dbReference>